<dbReference type="Proteomes" id="UP000285190">
    <property type="component" value="Unassembled WGS sequence"/>
</dbReference>
<accession>A0A418X544</accession>
<reference evidence="1 2" key="1">
    <citation type="submission" date="2018-09" db="EMBL/GenBank/DDBJ databases">
        <authorList>
            <person name="Zhu H."/>
        </authorList>
    </citation>
    <scope>NUCLEOTIDE SEQUENCE [LARGE SCALE GENOMIC DNA]</scope>
    <source>
        <strain evidence="1 2">K2R10-39</strain>
    </source>
</reference>
<proteinExistence type="predicted"/>
<dbReference type="SUPFAM" id="SSF46689">
    <property type="entry name" value="Homeodomain-like"/>
    <property type="match status" value="1"/>
</dbReference>
<comment type="caution">
    <text evidence="1">The sequence shown here is derived from an EMBL/GenBank/DDBJ whole genome shotgun (WGS) entry which is preliminary data.</text>
</comment>
<name>A0A418X544_9BURK</name>
<organism evidence="1 2">
    <name type="scientific">Noviherbaspirillum cavernae</name>
    <dbReference type="NCBI Taxonomy" id="2320862"/>
    <lineage>
        <taxon>Bacteria</taxon>
        <taxon>Pseudomonadati</taxon>
        <taxon>Pseudomonadota</taxon>
        <taxon>Betaproteobacteria</taxon>
        <taxon>Burkholderiales</taxon>
        <taxon>Oxalobacteraceae</taxon>
        <taxon>Noviherbaspirillum</taxon>
    </lineage>
</organism>
<evidence type="ECO:0000313" key="2">
    <source>
        <dbReference type="Proteomes" id="UP000285190"/>
    </source>
</evidence>
<keyword evidence="2" id="KW-1185">Reference proteome</keyword>
<gene>
    <name evidence="1" type="ORF">D3870_17605</name>
</gene>
<dbReference type="InterPro" id="IPR009057">
    <property type="entry name" value="Homeodomain-like_sf"/>
</dbReference>
<dbReference type="AlphaFoldDB" id="A0A418X544"/>
<dbReference type="RefSeq" id="WP_119741141.1">
    <property type="nucleotide sequence ID" value="NZ_QYUN01000002.1"/>
</dbReference>
<protein>
    <submittedName>
        <fullName evidence="1">Helix-turn-helix domain-containing protein</fullName>
    </submittedName>
</protein>
<evidence type="ECO:0000313" key="1">
    <source>
        <dbReference type="EMBL" id="RJG07565.1"/>
    </source>
</evidence>
<dbReference type="Pfam" id="PF13565">
    <property type="entry name" value="HTH_32"/>
    <property type="match status" value="1"/>
</dbReference>
<sequence>MKEIVMNKKYVVKLTAEERARYEHLVHTGKSAAWKIQRAQALLKADQGAQGPGWDDARIAEAFGVTTRSLQNWRKQAVEEGPDSLLEHQWAPRPRAVKLDGEGQARLTALACSTAPDGRASWTLNLLANKLVELHIVDTISRETVRQALKKAT</sequence>
<dbReference type="OrthoDB" id="2375382at2"/>
<dbReference type="EMBL" id="QYUN01000002">
    <property type="protein sequence ID" value="RJG07565.1"/>
    <property type="molecule type" value="Genomic_DNA"/>
</dbReference>